<dbReference type="InterPro" id="IPR022682">
    <property type="entry name" value="Calpain_domain_III"/>
</dbReference>
<keyword evidence="2" id="KW-0645">Protease</keyword>
<dbReference type="GeneID" id="20818873"/>
<dbReference type="AlphaFoldDB" id="W4FGZ3"/>
<dbReference type="STRING" id="112090.W4FGZ3"/>
<evidence type="ECO:0000313" key="8">
    <source>
        <dbReference type="EMBL" id="ETV66797.1"/>
    </source>
</evidence>
<dbReference type="EMBL" id="KI913206">
    <property type="protein sequence ID" value="ETV66797.1"/>
    <property type="molecule type" value="Genomic_DNA"/>
</dbReference>
<dbReference type="VEuPathDB" id="FungiDB:H257_16877"/>
<evidence type="ECO:0000256" key="4">
    <source>
        <dbReference type="ARBA" id="ARBA00022807"/>
    </source>
</evidence>
<dbReference type="SUPFAM" id="SSF54001">
    <property type="entry name" value="Cysteine proteinases"/>
    <property type="match status" value="1"/>
</dbReference>
<dbReference type="SMART" id="SM00230">
    <property type="entry name" value="CysPc"/>
    <property type="match status" value="1"/>
</dbReference>
<dbReference type="PANTHER" id="PTHR10183">
    <property type="entry name" value="CALPAIN"/>
    <property type="match status" value="1"/>
</dbReference>
<dbReference type="InterPro" id="IPR001300">
    <property type="entry name" value="Peptidase_C2_calpain_cat"/>
</dbReference>
<comment type="caution">
    <text evidence="6">Lacks conserved residue(s) required for the propagation of feature annotation.</text>
</comment>
<name>W4FGZ3_APHAT</name>
<dbReference type="GO" id="GO:0006508">
    <property type="term" value="P:proteolysis"/>
    <property type="evidence" value="ECO:0007669"/>
    <property type="project" value="UniProtKB-KW"/>
</dbReference>
<dbReference type="PROSITE" id="PS50203">
    <property type="entry name" value="CALPAIN_CAT"/>
    <property type="match status" value="1"/>
</dbReference>
<feature type="active site" evidence="5">
    <location>
        <position position="279"/>
    </location>
</feature>
<dbReference type="Gene3D" id="3.90.70.10">
    <property type="entry name" value="Cysteine proteinases"/>
    <property type="match status" value="1"/>
</dbReference>
<evidence type="ECO:0000256" key="2">
    <source>
        <dbReference type="ARBA" id="ARBA00022670"/>
    </source>
</evidence>
<proteinExistence type="inferred from homology"/>
<dbReference type="OrthoDB" id="424753at2759"/>
<dbReference type="InterPro" id="IPR022684">
    <property type="entry name" value="Calpain_cysteine_protease"/>
</dbReference>
<comment type="similarity">
    <text evidence="1">Belongs to the peptidase C2 family.</text>
</comment>
<gene>
    <name evidence="8" type="ORF">H257_16877</name>
</gene>
<feature type="active site" evidence="5">
    <location>
        <position position="299"/>
    </location>
</feature>
<evidence type="ECO:0000256" key="6">
    <source>
        <dbReference type="PROSITE-ProRule" id="PRU00239"/>
    </source>
</evidence>
<feature type="domain" description="Calpain catalytic" evidence="7">
    <location>
        <begin position="27"/>
        <end position="364"/>
    </location>
</feature>
<sequence>MQFEGAGITLERNVIAMLSECGDIPPMYEDPDFAAKPISLYLNPDKVPEYAVSSKRTSNGAADDSAVAWYRPGHVTADPDYFKCTAGCGVLREGTGLNDSWLVGVFAALALHPDNLIENLFVSPMHDFKTYGIYTCQFYKDCQWLEVVTDTRLPYSQSLDDVPKAANNSVSRPGHWLYGSSVDKSEVFIPLLMKAYAKFHGSYEVLHNGSILEAFVDCTGGSVKKIDLTSDSSRKLIETGELWPKLVNHVNFKSVVTVQLKMAAMLYNEVTGSGILKNHLYVVQHVKELGSLKFVKLKNVWQKGLWKGDWSNDDSKWEDNLQVEAALRADPACEFNRTKADGTFWMIWEDFVEAFNELYIVRNFPSTFHQYCVRGEWIGQAAAGPPMKPPSEATSSSAPGRKWLIEPDSEPSWFLNPQYRLVVAEKTSVVVSLLQRDFRVFGGDNFGVNFVLLEVKKRPVAASMVWEWDKLAVVAEGHTGTGGEKCHPEREISKGSVVLEPDVAYIFIPYTDHGGVEMEFFFRVFSPKPVQIDSLMPLNTLVVQGRWRVDDDGNTNAGGPLVHHLTSGVENLNWCQNPQYLLRCIGASKPVDLKLVLKRTGLKSTAKGHRRDHQKDKGQLIGLAIVKPDADESAAQQQLGKKKEKTNFLGEPVNPKKASVEYATVIGGLPSRKLLVKADEYCVLSDFSSAHVASVFLRKVPPEWLAKGLLVVPSLGEARGEGGYDLEVHSDASAMTLDEIPSTLSQTIAGEWSDKAGSAGGSHLSAEWKKNPKFYLTLKCVRPAAVTIDLYRSEFEWRAKCKKDSVGAMMGFYLFQGSKGTRESSTVVVDGKRWTETDFVPLHHVSISDLSLPPVFNESYVIMPATWEPNKCGRFLLSVSADCEFTLQGEQES</sequence>
<evidence type="ECO:0000256" key="1">
    <source>
        <dbReference type="ARBA" id="ARBA00007623"/>
    </source>
</evidence>
<dbReference type="SMART" id="SM00720">
    <property type="entry name" value="calpain_III"/>
    <property type="match status" value="2"/>
</dbReference>
<protein>
    <recommendedName>
        <fullName evidence="7">Calpain catalytic domain-containing protein</fullName>
    </recommendedName>
</protein>
<dbReference type="Gene3D" id="2.60.120.380">
    <property type="match status" value="2"/>
</dbReference>
<evidence type="ECO:0000259" key="7">
    <source>
        <dbReference type="PROSITE" id="PS50203"/>
    </source>
</evidence>
<dbReference type="InterPro" id="IPR038765">
    <property type="entry name" value="Papain-like_cys_pep_sf"/>
</dbReference>
<keyword evidence="4" id="KW-0788">Thiol protease</keyword>
<dbReference type="InterPro" id="IPR022683">
    <property type="entry name" value="Calpain_III"/>
</dbReference>
<keyword evidence="3" id="KW-0378">Hydrolase</keyword>
<organism evidence="8">
    <name type="scientific">Aphanomyces astaci</name>
    <name type="common">Crayfish plague agent</name>
    <dbReference type="NCBI Taxonomy" id="112090"/>
    <lineage>
        <taxon>Eukaryota</taxon>
        <taxon>Sar</taxon>
        <taxon>Stramenopiles</taxon>
        <taxon>Oomycota</taxon>
        <taxon>Saprolegniomycetes</taxon>
        <taxon>Saprolegniales</taxon>
        <taxon>Verrucalvaceae</taxon>
        <taxon>Aphanomyces</taxon>
    </lineage>
</organism>
<dbReference type="SUPFAM" id="SSF49758">
    <property type="entry name" value="Calpain large subunit, middle domain (domain III)"/>
    <property type="match status" value="3"/>
</dbReference>
<dbReference type="Pfam" id="PF00648">
    <property type="entry name" value="Peptidase_C2"/>
    <property type="match status" value="1"/>
</dbReference>
<accession>W4FGZ3</accession>
<evidence type="ECO:0000256" key="5">
    <source>
        <dbReference type="PIRSR" id="PIRSR622684-1"/>
    </source>
</evidence>
<dbReference type="GO" id="GO:0004198">
    <property type="term" value="F:calcium-dependent cysteine-type endopeptidase activity"/>
    <property type="evidence" value="ECO:0007669"/>
    <property type="project" value="InterPro"/>
</dbReference>
<dbReference type="RefSeq" id="XP_009843773.1">
    <property type="nucleotide sequence ID" value="XM_009845471.1"/>
</dbReference>
<dbReference type="Pfam" id="PF01067">
    <property type="entry name" value="Calpain_III"/>
    <property type="match status" value="1"/>
</dbReference>
<evidence type="ECO:0000256" key="3">
    <source>
        <dbReference type="ARBA" id="ARBA00022801"/>
    </source>
</evidence>
<dbReference type="InterPro" id="IPR036213">
    <property type="entry name" value="Calpain_III_sf"/>
</dbReference>
<dbReference type="PANTHER" id="PTHR10183:SF379">
    <property type="entry name" value="CALPAIN-5"/>
    <property type="match status" value="1"/>
</dbReference>
<reference evidence="8" key="1">
    <citation type="submission" date="2013-12" db="EMBL/GenBank/DDBJ databases">
        <title>The Genome Sequence of Aphanomyces astaci APO3.</title>
        <authorList>
            <consortium name="The Broad Institute Genomics Platform"/>
            <person name="Russ C."/>
            <person name="Tyler B."/>
            <person name="van West P."/>
            <person name="Dieguez-Uribeondo J."/>
            <person name="Young S.K."/>
            <person name="Zeng Q."/>
            <person name="Gargeya S."/>
            <person name="Fitzgerald M."/>
            <person name="Abouelleil A."/>
            <person name="Alvarado L."/>
            <person name="Chapman S.B."/>
            <person name="Gainer-Dewar J."/>
            <person name="Goldberg J."/>
            <person name="Griggs A."/>
            <person name="Gujja S."/>
            <person name="Hansen M."/>
            <person name="Howarth C."/>
            <person name="Imamovic A."/>
            <person name="Ireland A."/>
            <person name="Larimer J."/>
            <person name="McCowan C."/>
            <person name="Murphy C."/>
            <person name="Pearson M."/>
            <person name="Poon T.W."/>
            <person name="Priest M."/>
            <person name="Roberts A."/>
            <person name="Saif S."/>
            <person name="Shea T."/>
            <person name="Sykes S."/>
            <person name="Wortman J."/>
            <person name="Nusbaum C."/>
            <person name="Birren B."/>
        </authorList>
    </citation>
    <scope>NUCLEOTIDE SEQUENCE [LARGE SCALE GENOMIC DNA]</scope>
    <source>
        <strain evidence="8">APO3</strain>
    </source>
</reference>
<dbReference type="PRINTS" id="PR00704">
    <property type="entry name" value="CALPAIN"/>
</dbReference>